<proteinExistence type="predicted"/>
<organism evidence="1 2">
    <name type="scientific">Rubroshorea leprosula</name>
    <dbReference type="NCBI Taxonomy" id="152421"/>
    <lineage>
        <taxon>Eukaryota</taxon>
        <taxon>Viridiplantae</taxon>
        <taxon>Streptophyta</taxon>
        <taxon>Embryophyta</taxon>
        <taxon>Tracheophyta</taxon>
        <taxon>Spermatophyta</taxon>
        <taxon>Magnoliopsida</taxon>
        <taxon>eudicotyledons</taxon>
        <taxon>Gunneridae</taxon>
        <taxon>Pentapetalae</taxon>
        <taxon>rosids</taxon>
        <taxon>malvids</taxon>
        <taxon>Malvales</taxon>
        <taxon>Dipterocarpaceae</taxon>
        <taxon>Rubroshorea</taxon>
    </lineage>
</organism>
<sequence>MSRCLPFPPQGYAWNGVCGEDLLQRIKEGAAPKTLGNLCLSAHMTLVATAKVLEGMIKASMTMAAITIIMEGCTSWVDLPMFPASIHLNGSMQKIELQFGEYWIPGPLHFPDCKFDNQDWLRRTKQLNDMMETSNAWRYDLCHGNSTLYPHAMYFLHAVTYAYPFGIQY</sequence>
<evidence type="ECO:0000313" key="1">
    <source>
        <dbReference type="EMBL" id="GKV24007.1"/>
    </source>
</evidence>
<name>A0AAV5KHC7_9ROSI</name>
<dbReference type="EMBL" id="BPVZ01000064">
    <property type="protein sequence ID" value="GKV24007.1"/>
    <property type="molecule type" value="Genomic_DNA"/>
</dbReference>
<reference evidence="1 2" key="1">
    <citation type="journal article" date="2021" name="Commun. Biol.">
        <title>The genome of Shorea leprosula (Dipterocarpaceae) highlights the ecological relevance of drought in aseasonal tropical rainforests.</title>
        <authorList>
            <person name="Ng K.K.S."/>
            <person name="Kobayashi M.J."/>
            <person name="Fawcett J.A."/>
            <person name="Hatakeyama M."/>
            <person name="Paape T."/>
            <person name="Ng C.H."/>
            <person name="Ang C.C."/>
            <person name="Tnah L.H."/>
            <person name="Lee C.T."/>
            <person name="Nishiyama T."/>
            <person name="Sese J."/>
            <person name="O'Brien M.J."/>
            <person name="Copetti D."/>
            <person name="Mohd Noor M.I."/>
            <person name="Ong R.C."/>
            <person name="Putra M."/>
            <person name="Sireger I.Z."/>
            <person name="Indrioko S."/>
            <person name="Kosugi Y."/>
            <person name="Izuno A."/>
            <person name="Isagi Y."/>
            <person name="Lee S.L."/>
            <person name="Shimizu K.K."/>
        </authorList>
    </citation>
    <scope>NUCLEOTIDE SEQUENCE [LARGE SCALE GENOMIC DNA]</scope>
    <source>
        <strain evidence="1">214</strain>
    </source>
</reference>
<comment type="caution">
    <text evidence="1">The sequence shown here is derived from an EMBL/GenBank/DDBJ whole genome shotgun (WGS) entry which is preliminary data.</text>
</comment>
<gene>
    <name evidence="1" type="ORF">SLEP1_g33669</name>
</gene>
<evidence type="ECO:0000313" key="2">
    <source>
        <dbReference type="Proteomes" id="UP001054252"/>
    </source>
</evidence>
<protein>
    <submittedName>
        <fullName evidence="1">Uncharacterized protein</fullName>
    </submittedName>
</protein>
<keyword evidence="2" id="KW-1185">Reference proteome</keyword>
<accession>A0AAV5KHC7</accession>
<dbReference type="Proteomes" id="UP001054252">
    <property type="component" value="Unassembled WGS sequence"/>
</dbReference>
<dbReference type="AlphaFoldDB" id="A0AAV5KHC7"/>